<dbReference type="HOGENOM" id="CLU_050757_1_0_1"/>
<dbReference type="Gene3D" id="2.60.40.2690">
    <property type="match status" value="1"/>
</dbReference>
<dbReference type="InterPro" id="IPR052092">
    <property type="entry name" value="SF3A2"/>
</dbReference>
<dbReference type="SMART" id="SM00451">
    <property type="entry name" value="ZnF_U1"/>
    <property type="match status" value="1"/>
</dbReference>
<evidence type="ECO:0000256" key="6">
    <source>
        <dbReference type="ARBA" id="ARBA00022833"/>
    </source>
</evidence>
<protein>
    <recommendedName>
        <fullName evidence="10">U1-type domain-containing protein</fullName>
    </recommendedName>
</protein>
<evidence type="ECO:0000256" key="4">
    <source>
        <dbReference type="ARBA" id="ARBA00022728"/>
    </source>
</evidence>
<dbReference type="Proteomes" id="UP000000707">
    <property type="component" value="Unassembled WGS sequence"/>
</dbReference>
<evidence type="ECO:0000256" key="2">
    <source>
        <dbReference type="ARBA" id="ARBA00022664"/>
    </source>
</evidence>
<evidence type="ECO:0000256" key="5">
    <source>
        <dbReference type="ARBA" id="ARBA00022771"/>
    </source>
</evidence>
<dbReference type="Pfam" id="PF12874">
    <property type="entry name" value="zf-met"/>
    <property type="match status" value="1"/>
</dbReference>
<keyword evidence="8" id="KW-0539">Nucleus</keyword>
<evidence type="ECO:0000256" key="8">
    <source>
        <dbReference type="ARBA" id="ARBA00023242"/>
    </source>
</evidence>
<dbReference type="AlphaFoldDB" id="G3B985"/>
<dbReference type="PANTHER" id="PTHR23205">
    <property type="entry name" value="SPLICING FACTOR 3A SUBUNIT 2"/>
    <property type="match status" value="1"/>
</dbReference>
<keyword evidence="6" id="KW-0862">Zinc</keyword>
<dbReference type="SUPFAM" id="SSF57667">
    <property type="entry name" value="beta-beta-alpha zinc fingers"/>
    <property type="match status" value="1"/>
</dbReference>
<dbReference type="GO" id="GO:0003676">
    <property type="term" value="F:nucleic acid binding"/>
    <property type="evidence" value="ECO:0007669"/>
    <property type="project" value="InterPro"/>
</dbReference>
<evidence type="ECO:0000313" key="12">
    <source>
        <dbReference type="Proteomes" id="UP000000707"/>
    </source>
</evidence>
<dbReference type="OrthoDB" id="10250970at2759"/>
<keyword evidence="7" id="KW-0508">mRNA splicing</keyword>
<evidence type="ECO:0000259" key="10">
    <source>
        <dbReference type="SMART" id="SM00451"/>
    </source>
</evidence>
<dbReference type="InterPro" id="IPR003604">
    <property type="entry name" value="Matrin/U1-like-C_Znf_C2H2"/>
</dbReference>
<name>G3B985_CANTC</name>
<accession>G3B985</accession>
<proteinExistence type="inferred from homology"/>
<keyword evidence="2" id="KW-0507">mRNA processing</keyword>
<dbReference type="KEGG" id="cten:18245958"/>
<dbReference type="InterPro" id="IPR036236">
    <property type="entry name" value="Znf_C2H2_sf"/>
</dbReference>
<dbReference type="Pfam" id="PF16835">
    <property type="entry name" value="SF3A2"/>
    <property type="match status" value="1"/>
</dbReference>
<reference evidence="11 12" key="1">
    <citation type="journal article" date="2011" name="Proc. Natl. Acad. Sci. U.S.A.">
        <title>Comparative genomics of xylose-fermenting fungi for enhanced biofuel production.</title>
        <authorList>
            <person name="Wohlbach D.J."/>
            <person name="Kuo A."/>
            <person name="Sato T.K."/>
            <person name="Potts K.M."/>
            <person name="Salamov A.A."/>
            <person name="LaButti K.M."/>
            <person name="Sun H."/>
            <person name="Clum A."/>
            <person name="Pangilinan J.L."/>
            <person name="Lindquist E.A."/>
            <person name="Lucas S."/>
            <person name="Lapidus A."/>
            <person name="Jin M."/>
            <person name="Gunawan C."/>
            <person name="Balan V."/>
            <person name="Dale B.E."/>
            <person name="Jeffries T.W."/>
            <person name="Zinkel R."/>
            <person name="Barry K.W."/>
            <person name="Grigoriev I.V."/>
            <person name="Gasch A.P."/>
        </authorList>
    </citation>
    <scope>NUCLEOTIDE SEQUENCE [LARGE SCALE GENOMIC DNA]</scope>
    <source>
        <strain evidence="12">ATCC 10573 / BCRC 21748 / CBS 615 / JCM 9827 / NBRC 10315 / NRRL Y-1498 / VKM Y-70</strain>
    </source>
</reference>
<dbReference type="GO" id="GO:0071004">
    <property type="term" value="C:U2-type prespliceosome"/>
    <property type="evidence" value="ECO:0007669"/>
    <property type="project" value="TreeGrafter"/>
</dbReference>
<dbReference type="GeneID" id="18245958"/>
<keyword evidence="4" id="KW-0747">Spliceosome</keyword>
<keyword evidence="12" id="KW-1185">Reference proteome</keyword>
<dbReference type="GO" id="GO:0008270">
    <property type="term" value="F:zinc ion binding"/>
    <property type="evidence" value="ECO:0007669"/>
    <property type="project" value="UniProtKB-KW"/>
</dbReference>
<dbReference type="InterPro" id="IPR031781">
    <property type="entry name" value="SF3A2_dom"/>
</dbReference>
<organism evidence="12">
    <name type="scientific">Candida tenuis (strain ATCC 10573 / BCRC 21748 / CBS 615 / JCM 9827 / NBRC 10315 / NRRL Y-1498 / VKM Y-70)</name>
    <name type="common">Yeast</name>
    <name type="synonym">Yamadazyma tenuis</name>
    <dbReference type="NCBI Taxonomy" id="590646"/>
    <lineage>
        <taxon>Eukaryota</taxon>
        <taxon>Fungi</taxon>
        <taxon>Dikarya</taxon>
        <taxon>Ascomycota</taxon>
        <taxon>Saccharomycotina</taxon>
        <taxon>Pichiomycetes</taxon>
        <taxon>Debaryomycetaceae</taxon>
        <taxon>Yamadazyma</taxon>
    </lineage>
</organism>
<evidence type="ECO:0000256" key="7">
    <source>
        <dbReference type="ARBA" id="ARBA00023187"/>
    </source>
</evidence>
<feature type="region of interest" description="Disordered" evidence="9">
    <location>
        <begin position="1"/>
        <end position="20"/>
    </location>
</feature>
<feature type="domain" description="U1-type" evidence="10">
    <location>
        <begin position="52"/>
        <end position="86"/>
    </location>
</feature>
<dbReference type="GO" id="GO:0000245">
    <property type="term" value="P:spliceosomal complex assembly"/>
    <property type="evidence" value="ECO:0007669"/>
    <property type="project" value="TreeGrafter"/>
</dbReference>
<gene>
    <name evidence="11" type="ORF">CANTEDRAFT_107523</name>
</gene>
<dbReference type="eggNOG" id="KOG0227">
    <property type="taxonomic scope" value="Eukaryota"/>
</dbReference>
<dbReference type="STRING" id="590646.G3B985"/>
<dbReference type="EMBL" id="GL996527">
    <property type="protein sequence ID" value="EGV61836.1"/>
    <property type="molecule type" value="Genomic_DNA"/>
</dbReference>
<evidence type="ECO:0000256" key="3">
    <source>
        <dbReference type="ARBA" id="ARBA00022723"/>
    </source>
</evidence>
<evidence type="ECO:0000313" key="11">
    <source>
        <dbReference type="EMBL" id="EGV61836.1"/>
    </source>
</evidence>
<keyword evidence="3" id="KW-0479">Metal-binding</keyword>
<dbReference type="Gene3D" id="3.30.160.60">
    <property type="entry name" value="Classic Zinc Finger"/>
    <property type="match status" value="1"/>
</dbReference>
<evidence type="ECO:0000256" key="9">
    <source>
        <dbReference type="SAM" id="MobiDB-lite"/>
    </source>
</evidence>
<dbReference type="GO" id="GO:0005686">
    <property type="term" value="C:U2 snRNP"/>
    <property type="evidence" value="ECO:0007669"/>
    <property type="project" value="TreeGrafter"/>
</dbReference>
<evidence type="ECO:0000256" key="1">
    <source>
        <dbReference type="ARBA" id="ARBA00008995"/>
    </source>
</evidence>
<dbReference type="InterPro" id="IPR013087">
    <property type="entry name" value="Znf_C2H2_type"/>
</dbReference>
<dbReference type="PANTHER" id="PTHR23205:SF0">
    <property type="entry name" value="SPLICING FACTOR 3A SUBUNIT 2"/>
    <property type="match status" value="1"/>
</dbReference>
<dbReference type="GO" id="GO:0071013">
    <property type="term" value="C:catalytic step 2 spliceosome"/>
    <property type="evidence" value="ECO:0007669"/>
    <property type="project" value="TreeGrafter"/>
</dbReference>
<keyword evidence="5" id="KW-0863">Zinc-finger</keyword>
<sequence>MDYSDRVNSKKGAGGVADAENANVHRKHRVRDLLTTSLLNLDSDPYVFRNHLGLLECKLCLTTHNNEASYLSHVGGKKHQLNLEKRRLLDEKGSRFSTPVGGGVSISTTPKRKWDKIGTPHFKVTKIRDPDTHRMGMLVHVTYSRATAEPLFRFQNYYELSAKNQNVAVSYHDKQAKDTQVAHTPADVRTATAQSQYLVVSCEPYENICVVIPGTSPIINPSTDTKTDEFWWHWDRDVGEFYLQFLYT</sequence>
<comment type="similarity">
    <text evidence="1">Belongs to the SF3A2 family.</text>
</comment>